<evidence type="ECO:0000256" key="1">
    <source>
        <dbReference type="ARBA" id="ARBA00022679"/>
    </source>
</evidence>
<dbReference type="Gene3D" id="3.40.50.10540">
    <property type="entry name" value="Crotonobetainyl-coa:carnitine coa-transferase, domain 1"/>
    <property type="match status" value="1"/>
</dbReference>
<dbReference type="EMBL" id="CP030840">
    <property type="protein sequence ID" value="AXC11594.1"/>
    <property type="molecule type" value="Genomic_DNA"/>
</dbReference>
<evidence type="ECO:0000313" key="3">
    <source>
        <dbReference type="Proteomes" id="UP000253606"/>
    </source>
</evidence>
<evidence type="ECO:0000313" key="2">
    <source>
        <dbReference type="EMBL" id="AXC11594.1"/>
    </source>
</evidence>
<dbReference type="Proteomes" id="UP000253606">
    <property type="component" value="Chromosome"/>
</dbReference>
<organism evidence="2 3">
    <name type="scientific">Acidisarcina polymorpha</name>
    <dbReference type="NCBI Taxonomy" id="2211140"/>
    <lineage>
        <taxon>Bacteria</taxon>
        <taxon>Pseudomonadati</taxon>
        <taxon>Acidobacteriota</taxon>
        <taxon>Terriglobia</taxon>
        <taxon>Terriglobales</taxon>
        <taxon>Acidobacteriaceae</taxon>
        <taxon>Acidisarcina</taxon>
    </lineage>
</organism>
<name>A0A2Z5FYJ8_9BACT</name>
<reference evidence="2 3" key="1">
    <citation type="journal article" date="2018" name="Front. Microbiol.">
        <title>Hydrolytic Capabilities as a Key to Environmental Success: Chitinolytic and Cellulolytic Acidobacteria From Acidic Sub-arctic Soils and Boreal Peatlands.</title>
        <authorList>
            <person name="Belova S.E."/>
            <person name="Ravin N.V."/>
            <person name="Pankratov T.A."/>
            <person name="Rakitin A.L."/>
            <person name="Ivanova A.A."/>
            <person name="Beletsky A.V."/>
            <person name="Mardanov A.V."/>
            <person name="Sinninghe Damste J.S."/>
            <person name="Dedysh S.N."/>
        </authorList>
    </citation>
    <scope>NUCLEOTIDE SEQUENCE [LARGE SCALE GENOMIC DNA]</scope>
    <source>
        <strain evidence="2 3">SBC82</strain>
    </source>
</reference>
<dbReference type="InterPro" id="IPR044855">
    <property type="entry name" value="CoA-Trfase_III_dom3_sf"/>
</dbReference>
<dbReference type="AlphaFoldDB" id="A0A2Z5FYJ8"/>
<keyword evidence="3" id="KW-1185">Reference proteome</keyword>
<gene>
    <name evidence="2" type="ORF">ACPOL_2270</name>
</gene>
<dbReference type="InterPro" id="IPR023606">
    <property type="entry name" value="CoA-Trfase_III_dom_1_sf"/>
</dbReference>
<proteinExistence type="predicted"/>
<dbReference type="InterPro" id="IPR003673">
    <property type="entry name" value="CoA-Trfase_fam_III"/>
</dbReference>
<accession>A0A2Z5FYJ8</accession>
<dbReference type="PANTHER" id="PTHR48207">
    <property type="entry name" value="SUCCINATE--HYDROXYMETHYLGLUTARATE COA-TRANSFERASE"/>
    <property type="match status" value="1"/>
</dbReference>
<dbReference type="GO" id="GO:0047369">
    <property type="term" value="F:succinate-hydroxymethylglutarate CoA-transferase activity"/>
    <property type="evidence" value="ECO:0007669"/>
    <property type="project" value="TreeGrafter"/>
</dbReference>
<dbReference type="OrthoDB" id="9797653at2"/>
<dbReference type="KEGG" id="abas:ACPOL_2270"/>
<protein>
    <submittedName>
        <fullName evidence="2">L-carnitine dehydratase/bile acid-inducible protein F</fullName>
    </submittedName>
</protein>
<dbReference type="SUPFAM" id="SSF89796">
    <property type="entry name" value="CoA-transferase family III (CaiB/BaiF)"/>
    <property type="match status" value="1"/>
</dbReference>
<dbReference type="InterPro" id="IPR050483">
    <property type="entry name" value="CoA-transferase_III_domain"/>
</dbReference>
<keyword evidence="1" id="KW-0808">Transferase</keyword>
<dbReference type="PANTHER" id="PTHR48207:SF3">
    <property type="entry name" value="SUCCINATE--HYDROXYMETHYLGLUTARATE COA-TRANSFERASE"/>
    <property type="match status" value="1"/>
</dbReference>
<dbReference type="Gene3D" id="3.30.1540.10">
    <property type="entry name" value="formyl-coa transferase, domain 3"/>
    <property type="match status" value="1"/>
</dbReference>
<sequence>MPPVLESMRVVEITEALAGPYCAMLLGDFGADVIKVERRITGDHARGWGPPFAAGESAYFLAANRNKRSLTLDYDHPAGREVLERLIATADVLLINQPSLASLRRRALDPETLLKQYSRLIYCAISGYGLGPSVKTGQPGYDIVAQAEAGVMSFTGEPQGEPVRYPVAIADMTCGAYAAMGILAALLARERSGQGQFLDMALFDSQLTWLINIGSNWLNCGKEPVRWGNAHPSIVPYEVFAGSDGRNFVLGVGTEPLWLKLTNLLGEETGWADEPRFATNAQRIEHRAELIPMLRERFRRRPAAIWLEKLALAKIPAAAIQSVPEALGQAQSVERSMIVEIEHPLLGIARSVGNPVRLSQSPPTYRLPPPLLGEHTAAILGELRYDENEVAELRRSAAV</sequence>
<dbReference type="Pfam" id="PF02515">
    <property type="entry name" value="CoA_transf_3"/>
    <property type="match status" value="1"/>
</dbReference>
<dbReference type="RefSeq" id="WP_114207018.1">
    <property type="nucleotide sequence ID" value="NZ_CP030840.1"/>
</dbReference>